<dbReference type="Gramene" id="OBART10G13760.1">
    <property type="protein sequence ID" value="OBART10G13760.1"/>
    <property type="gene ID" value="OBART10G13760"/>
</dbReference>
<dbReference type="STRING" id="65489.A0A0D3HEW6"/>
<feature type="domain" description="Thioredoxin" evidence="2">
    <location>
        <begin position="813"/>
        <end position="947"/>
    </location>
</feature>
<dbReference type="PANTHER" id="PTHR31984">
    <property type="entry name" value="TRANSPORTER, PUTATIVE (DUF179)-RELATED"/>
    <property type="match status" value="1"/>
</dbReference>
<feature type="region of interest" description="Disordered" evidence="1">
    <location>
        <begin position="583"/>
        <end position="614"/>
    </location>
</feature>
<dbReference type="PROSITE" id="PS51352">
    <property type="entry name" value="THIOREDOXIN_2"/>
    <property type="match status" value="1"/>
</dbReference>
<dbReference type="PaxDb" id="65489-OBART10G13760.1"/>
<dbReference type="SUPFAM" id="SSF143456">
    <property type="entry name" value="VC0467-like"/>
    <property type="match status" value="1"/>
</dbReference>
<accession>A0A0D3HEW6</accession>
<dbReference type="EnsemblPlants" id="OBART10G13760.1">
    <property type="protein sequence ID" value="OBART10G13760.1"/>
    <property type="gene ID" value="OBART10G13760"/>
</dbReference>
<evidence type="ECO:0000259" key="2">
    <source>
        <dbReference type="PROSITE" id="PS51352"/>
    </source>
</evidence>
<reference evidence="3" key="1">
    <citation type="journal article" date="2009" name="Rice">
        <title>De Novo Next Generation Sequencing of Plant Genomes.</title>
        <authorList>
            <person name="Rounsley S."/>
            <person name="Marri P.R."/>
            <person name="Yu Y."/>
            <person name="He R."/>
            <person name="Sisneros N."/>
            <person name="Goicoechea J.L."/>
            <person name="Lee S.J."/>
            <person name="Angelova A."/>
            <person name="Kudrna D."/>
            <person name="Luo M."/>
            <person name="Affourtit J."/>
            <person name="Desany B."/>
            <person name="Knight J."/>
            <person name="Niazi F."/>
            <person name="Egholm M."/>
            <person name="Wing R.A."/>
        </authorList>
    </citation>
    <scope>NUCLEOTIDE SEQUENCE [LARGE SCALE GENOMIC DNA]</scope>
    <source>
        <strain evidence="3">cv. IRGC 105608</strain>
    </source>
</reference>
<dbReference type="InterPro" id="IPR013766">
    <property type="entry name" value="Thioredoxin_domain"/>
</dbReference>
<dbReference type="HOGENOM" id="CLU_003976_0_0_1"/>
<dbReference type="Gene3D" id="3.40.30.10">
    <property type="entry name" value="Glutaredoxin"/>
    <property type="match status" value="2"/>
</dbReference>
<feature type="region of interest" description="Disordered" evidence="1">
    <location>
        <begin position="474"/>
        <end position="548"/>
    </location>
</feature>
<keyword evidence="4" id="KW-1185">Reference proteome</keyword>
<feature type="region of interest" description="Disordered" evidence="1">
    <location>
        <begin position="974"/>
        <end position="999"/>
    </location>
</feature>
<dbReference type="SUPFAM" id="SSF52833">
    <property type="entry name" value="Thioredoxin-like"/>
    <property type="match status" value="1"/>
</dbReference>
<dbReference type="Pfam" id="PF02622">
    <property type="entry name" value="DUF179"/>
    <property type="match status" value="1"/>
</dbReference>
<evidence type="ECO:0000313" key="4">
    <source>
        <dbReference type="Proteomes" id="UP000026960"/>
    </source>
</evidence>
<evidence type="ECO:0000256" key="1">
    <source>
        <dbReference type="SAM" id="MobiDB-lite"/>
    </source>
</evidence>
<dbReference type="InterPro" id="IPR003774">
    <property type="entry name" value="AlgH-like"/>
</dbReference>
<dbReference type="Proteomes" id="UP000026960">
    <property type="component" value="Chromosome 10"/>
</dbReference>
<dbReference type="PANTHER" id="PTHR31984:SF12">
    <property type="entry name" value="THIOREDOXIN DOMAIN-CONTAINING PROTEIN"/>
    <property type="match status" value="1"/>
</dbReference>
<organism evidence="3">
    <name type="scientific">Oryza barthii</name>
    <dbReference type="NCBI Taxonomy" id="65489"/>
    <lineage>
        <taxon>Eukaryota</taxon>
        <taxon>Viridiplantae</taxon>
        <taxon>Streptophyta</taxon>
        <taxon>Embryophyta</taxon>
        <taxon>Tracheophyta</taxon>
        <taxon>Spermatophyta</taxon>
        <taxon>Magnoliopsida</taxon>
        <taxon>Liliopsida</taxon>
        <taxon>Poales</taxon>
        <taxon>Poaceae</taxon>
        <taxon>BOP clade</taxon>
        <taxon>Oryzoideae</taxon>
        <taxon>Oryzeae</taxon>
        <taxon>Oryzinae</taxon>
        <taxon>Oryza</taxon>
    </lineage>
</organism>
<feature type="compositionally biased region" description="Basic and acidic residues" evidence="1">
    <location>
        <begin position="583"/>
        <end position="595"/>
    </location>
</feature>
<evidence type="ECO:0000313" key="3">
    <source>
        <dbReference type="EnsemblPlants" id="OBART10G13760.1"/>
    </source>
</evidence>
<dbReference type="AlphaFoldDB" id="A0A0D3HEW6"/>
<dbReference type="InterPro" id="IPR036249">
    <property type="entry name" value="Thioredoxin-like_sf"/>
</dbReference>
<name>A0A0D3HEW6_9ORYZ</name>
<feature type="compositionally biased region" description="Basic and acidic residues" evidence="1">
    <location>
        <begin position="495"/>
        <end position="504"/>
    </location>
</feature>
<protein>
    <recommendedName>
        <fullName evidence="2">Thioredoxin domain-containing protein</fullName>
    </recommendedName>
</protein>
<proteinExistence type="predicted"/>
<reference evidence="3" key="2">
    <citation type="submission" date="2015-03" db="UniProtKB">
        <authorList>
            <consortium name="EnsemblPlants"/>
        </authorList>
    </citation>
    <scope>IDENTIFICATION</scope>
</reference>
<dbReference type="Gene3D" id="3.40.1740.10">
    <property type="entry name" value="VC0467-like"/>
    <property type="match status" value="1"/>
</dbReference>
<dbReference type="eggNOG" id="ENOG502QUXX">
    <property type="taxonomic scope" value="Eukaryota"/>
</dbReference>
<sequence>MPWYGESRSLMAEIERLVAADEQELGHLKLMAVYRNSEKLLTDVLGATEGIKFIYYQRSLPFKYEGKLRAREILSSVHYIMSLKHAEAPFVVLHTKEDVEAFVESTDKAVVLSEFCGWFSKLAHGGSNRTEGTSSKNHTENVDISGKALTGESDGPLELVIEDEELIFGGGVQLAGSPWKGGFTLANGSMSDQNGITTDENRKLCTAEKLQQFESFYAKLTALSRDYFLPPEKVRFGLITERSSLPSSEFINESNSETWFLSVHYLGCTNCSIVAKEGDDLRSLLQSYHNLNINEMDIDASGIATFPASRSSAILFIDRLSDSSKVRDESKLSLKLLREYVQKNYPSHFSTGGLTSGKSRMSSKAVPSLVSTGRSTHTERTRLNDWASKLMEIGEKMSVMVVNDGESISYRSDSQGSTDNPLYDILTKLIHKTRPAHRSKKTKISFVAKDVAIKKLSDDSEVQVVESLSIRDSQLERNEGSCASSDGGNDDYTEDSVHENRATEAEYINDRQAPIKLEKGPANYCDNNEKHLESSDTEVEEEHKTKASDVSLDLQEDISVDVHSSNAPKNFCKINKEDLDCSDTKMEEQEHKTEASDTSADLQEEVSTDVHSSNEVGRILHKHKDEETVREALDILEPDGTNVNFNQQKSGSANQQDAVFSVLGQESRRIEDAIYEDNLFILDEGSEESDSKYPVHAALSSSSSLVGDNTYYTEQETPSIPDEHFAGSLFFSDGGYRLLQTLTGGSRMPSLVIIDPIQQKHYVFPDEIEFTYPSLANFLDHFMNRSLSPYYRSALSVISSKELLRPPFINRDFHEADSIPQLTTSCVSKSELPFSNTENIASAWKKDVLVLFSNSWCGFCQRTELVVREAQDLQIEEKEEESTMKGFPAIYLIDCTSNECHHLLKSVGKEERYPTLLFFPAENKSAISYERGISVSNLFEFLESHASNSPHLLEYKGFLWKKKTVVQGDAPQAIQFDNSDKSSNDVGSHSPSHSERNEARVLTGSVLTATSKLGSAVPFDNSQVLIVSADSREGFHGLIINKRLSWDTFKNLDGSMEPIKHAPLFYGGPVVVQGYYLVSLSRVAFDGYLQVIPGVYYGNVAATAQVTRRIKSGEQSAENLWFFLGFSNWEYSQLFDELSEGAWQVSEEPIEHLVWPEN</sequence>